<evidence type="ECO:0000313" key="4">
    <source>
        <dbReference type="Proteomes" id="UP000664293"/>
    </source>
</evidence>
<evidence type="ECO:0000259" key="2">
    <source>
        <dbReference type="PROSITE" id="PS01148"/>
    </source>
</evidence>
<comment type="caution">
    <text evidence="3">The sequence shown here is derived from an EMBL/GenBank/DDBJ whole genome shotgun (WGS) entry which is preliminary data.</text>
</comment>
<sequence>MTDSSFNATPPPDFDWDSAYRVDARGLPCPQPLLAMRRAMKQVAPGALLHLIATDPASERDIRSFCALASVPLRRVEIRGSEFHYWLQSSNDAR</sequence>
<comment type="similarity">
    <text evidence="1">Belongs to the sulfur carrier protein TusA family.</text>
</comment>
<dbReference type="Pfam" id="PF01206">
    <property type="entry name" value="TusA"/>
    <property type="match status" value="1"/>
</dbReference>
<protein>
    <submittedName>
        <fullName evidence="3">Sulfurtransferase TusA family protein</fullName>
    </submittedName>
</protein>
<dbReference type="SUPFAM" id="SSF64307">
    <property type="entry name" value="SirA-like"/>
    <property type="match status" value="1"/>
</dbReference>
<dbReference type="PROSITE" id="PS01148">
    <property type="entry name" value="UPF0033"/>
    <property type="match status" value="1"/>
</dbReference>
<dbReference type="Gene3D" id="3.30.110.40">
    <property type="entry name" value="TusA-like domain"/>
    <property type="match status" value="1"/>
</dbReference>
<evidence type="ECO:0000313" key="3">
    <source>
        <dbReference type="EMBL" id="MBN8432370.1"/>
    </source>
</evidence>
<dbReference type="Proteomes" id="UP000664293">
    <property type="component" value="Unassembled WGS sequence"/>
</dbReference>
<name>A0ABS3EAN3_9GAMM</name>
<reference evidence="3 4" key="1">
    <citation type="submission" date="2020-12" db="EMBL/GenBank/DDBJ databases">
        <title>Oil enriched cultivation method for isolating marine PHA-producing bacteria.</title>
        <authorList>
            <person name="Zheng W."/>
            <person name="Yu S."/>
            <person name="Huang Y."/>
        </authorList>
    </citation>
    <scope>NUCLEOTIDE SEQUENCE [LARGE SCALE GENOMIC DNA]</scope>
    <source>
        <strain evidence="3 4">SN0-2</strain>
    </source>
</reference>
<proteinExistence type="inferred from homology"/>
<accession>A0ABS3EAN3</accession>
<feature type="domain" description="UPF0033" evidence="2">
    <location>
        <begin position="22"/>
        <end position="46"/>
    </location>
</feature>
<dbReference type="CDD" id="cd00291">
    <property type="entry name" value="SirA_YedF_YeeD"/>
    <property type="match status" value="1"/>
</dbReference>
<dbReference type="EMBL" id="JAEKJR010000003">
    <property type="protein sequence ID" value="MBN8432370.1"/>
    <property type="molecule type" value="Genomic_DNA"/>
</dbReference>
<dbReference type="RefSeq" id="WP_207004153.1">
    <property type="nucleotide sequence ID" value="NZ_JAEKJR010000003.1"/>
</dbReference>
<keyword evidence="4" id="KW-1185">Reference proteome</keyword>
<dbReference type="InterPro" id="IPR001455">
    <property type="entry name" value="TusA-like"/>
</dbReference>
<dbReference type="PANTHER" id="PTHR33279">
    <property type="entry name" value="SULFUR CARRIER PROTEIN YEDF-RELATED"/>
    <property type="match status" value="1"/>
</dbReference>
<dbReference type="PANTHER" id="PTHR33279:SF2">
    <property type="entry name" value="SULFUR CARRIER PROTEIN TUSA"/>
    <property type="match status" value="1"/>
</dbReference>
<gene>
    <name evidence="3" type="ORF">JF535_16120</name>
</gene>
<dbReference type="InterPro" id="IPR036868">
    <property type="entry name" value="TusA-like_sf"/>
</dbReference>
<organism evidence="3 4">
    <name type="scientific">Microbulbifer salipaludis</name>
    <dbReference type="NCBI Taxonomy" id="187980"/>
    <lineage>
        <taxon>Bacteria</taxon>
        <taxon>Pseudomonadati</taxon>
        <taxon>Pseudomonadota</taxon>
        <taxon>Gammaproteobacteria</taxon>
        <taxon>Cellvibrionales</taxon>
        <taxon>Microbulbiferaceae</taxon>
        <taxon>Microbulbifer</taxon>
    </lineage>
</organism>
<evidence type="ECO:0000256" key="1">
    <source>
        <dbReference type="ARBA" id="ARBA00008984"/>
    </source>
</evidence>